<sequence length="110" mass="11974">MKREVATMMTMMMAGLNEGHGAVLLLGEVGPSLPGLEWECFGLWPAQASTHEMGGCHVGHVCGFEQSGQEAELVVTWAGTDVSTLSVQLQRHFHGKTEVKRRRSRHTGDA</sequence>
<dbReference type="Proteomes" id="UP001162060">
    <property type="component" value="Unassembled WGS sequence"/>
</dbReference>
<dbReference type="EMBL" id="CAKLBY020000187">
    <property type="protein sequence ID" value="CAK7931903.1"/>
    <property type="molecule type" value="Genomic_DNA"/>
</dbReference>
<protein>
    <submittedName>
        <fullName evidence="1">Uncharacterized protein</fullName>
    </submittedName>
</protein>
<name>A0AAV1UF74_9STRA</name>
<accession>A0AAV1UF74</accession>
<proteinExistence type="predicted"/>
<reference evidence="1" key="1">
    <citation type="submission" date="2024-01" db="EMBL/GenBank/DDBJ databases">
        <authorList>
            <person name="Webb A."/>
        </authorList>
    </citation>
    <scope>NUCLEOTIDE SEQUENCE</scope>
    <source>
        <strain evidence="1">Pm1</strain>
    </source>
</reference>
<evidence type="ECO:0000313" key="1">
    <source>
        <dbReference type="EMBL" id="CAK7931903.1"/>
    </source>
</evidence>
<dbReference type="AlphaFoldDB" id="A0AAV1UF74"/>
<comment type="caution">
    <text evidence="1">The sequence shown here is derived from an EMBL/GenBank/DDBJ whole genome shotgun (WGS) entry which is preliminary data.</text>
</comment>
<evidence type="ECO:0000313" key="2">
    <source>
        <dbReference type="Proteomes" id="UP001162060"/>
    </source>
</evidence>
<gene>
    <name evidence="1" type="ORF">PM001_LOCUS17053</name>
</gene>
<organism evidence="1 2">
    <name type="scientific">Peronospora matthiolae</name>
    <dbReference type="NCBI Taxonomy" id="2874970"/>
    <lineage>
        <taxon>Eukaryota</taxon>
        <taxon>Sar</taxon>
        <taxon>Stramenopiles</taxon>
        <taxon>Oomycota</taxon>
        <taxon>Peronosporomycetes</taxon>
        <taxon>Peronosporales</taxon>
        <taxon>Peronosporaceae</taxon>
        <taxon>Peronospora</taxon>
    </lineage>
</organism>